<dbReference type="Pfam" id="PF10175">
    <property type="entry name" value="MPP6"/>
    <property type="match status" value="1"/>
</dbReference>
<name>A0A7I8VMH2_9ANNE</name>
<accession>A0A7I8VMH2</accession>
<reference evidence="2 3" key="1">
    <citation type="submission" date="2020-08" db="EMBL/GenBank/DDBJ databases">
        <authorList>
            <person name="Hejnol A."/>
        </authorList>
    </citation>
    <scope>NUCLEOTIDE SEQUENCE [LARGE SCALE GENOMIC DNA]</scope>
</reference>
<feature type="compositionally biased region" description="Basic residues" evidence="1">
    <location>
        <begin position="131"/>
        <end position="144"/>
    </location>
</feature>
<organism evidence="2 3">
    <name type="scientific">Dimorphilus gyrociliatus</name>
    <dbReference type="NCBI Taxonomy" id="2664684"/>
    <lineage>
        <taxon>Eukaryota</taxon>
        <taxon>Metazoa</taxon>
        <taxon>Spiralia</taxon>
        <taxon>Lophotrochozoa</taxon>
        <taxon>Annelida</taxon>
        <taxon>Polychaeta</taxon>
        <taxon>Polychaeta incertae sedis</taxon>
        <taxon>Dinophilidae</taxon>
        <taxon>Dimorphilus</taxon>
    </lineage>
</organism>
<dbReference type="PANTHER" id="PTHR13582:SF0">
    <property type="entry name" value="M-PHASE PHOSPHOPROTEIN 6"/>
    <property type="match status" value="1"/>
</dbReference>
<gene>
    <name evidence="2" type="ORF">DGYR_LOCUS5945</name>
</gene>
<keyword evidence="3" id="KW-1185">Reference proteome</keyword>
<evidence type="ECO:0000256" key="1">
    <source>
        <dbReference type="SAM" id="MobiDB-lite"/>
    </source>
</evidence>
<dbReference type="GO" id="GO:0000460">
    <property type="term" value="P:maturation of 5.8S rRNA"/>
    <property type="evidence" value="ECO:0007669"/>
    <property type="project" value="TreeGrafter"/>
</dbReference>
<evidence type="ECO:0000313" key="2">
    <source>
        <dbReference type="EMBL" id="CAD5117415.1"/>
    </source>
</evidence>
<feature type="compositionally biased region" description="Basic residues" evidence="1">
    <location>
        <begin position="99"/>
        <end position="111"/>
    </location>
</feature>
<comment type="caution">
    <text evidence="2">The sequence shown here is derived from an EMBL/GenBank/DDBJ whole genome shotgun (WGS) entry which is preliminary data.</text>
</comment>
<feature type="compositionally biased region" description="Polar residues" evidence="1">
    <location>
        <begin position="117"/>
        <end position="129"/>
    </location>
</feature>
<sequence length="144" mass="16933">MKRTADEENSDDDNSKALIDDEHWVLDLPDLLERNSRYVIKDSMLSCDVLSSYGRMSFKGFNPEIERLRNESETQEVEEQYDSEDVEFAESMTSLSSNLKKKFEKTRRRKKKEETVSNENSDNNTNSPQVVKKKKKKKFLKPKE</sequence>
<dbReference type="InterPro" id="IPR019324">
    <property type="entry name" value="MPP6"/>
</dbReference>
<feature type="compositionally biased region" description="Acidic residues" evidence="1">
    <location>
        <begin position="73"/>
        <end position="88"/>
    </location>
</feature>
<proteinExistence type="predicted"/>
<dbReference type="OrthoDB" id="20403at2759"/>
<feature type="region of interest" description="Disordered" evidence="1">
    <location>
        <begin position="70"/>
        <end position="144"/>
    </location>
</feature>
<evidence type="ECO:0000313" key="3">
    <source>
        <dbReference type="Proteomes" id="UP000549394"/>
    </source>
</evidence>
<dbReference type="PANTHER" id="PTHR13582">
    <property type="entry name" value="M-PHASE PHOSPHOPROTEIN 6"/>
    <property type="match status" value="1"/>
</dbReference>
<protein>
    <submittedName>
        <fullName evidence="2">DgyrCDS6186</fullName>
    </submittedName>
</protein>
<dbReference type="AlphaFoldDB" id="A0A7I8VMH2"/>
<dbReference type="Proteomes" id="UP000549394">
    <property type="component" value="Unassembled WGS sequence"/>
</dbReference>
<dbReference type="EMBL" id="CAJFCJ010000007">
    <property type="protein sequence ID" value="CAD5117415.1"/>
    <property type="molecule type" value="Genomic_DNA"/>
</dbReference>